<dbReference type="RefSeq" id="WP_377786885.1">
    <property type="nucleotide sequence ID" value="NZ_JBHLYQ010000001.1"/>
</dbReference>
<gene>
    <name evidence="7" type="ORF">ACFFRE_00110</name>
</gene>
<evidence type="ECO:0000313" key="8">
    <source>
        <dbReference type="Proteomes" id="UP001589788"/>
    </source>
</evidence>
<proteinExistence type="inferred from homology"/>
<comment type="similarity">
    <text evidence="2 6">Belongs to the GDT1 family.</text>
</comment>
<comment type="subcellular location">
    <subcellularLocation>
        <location evidence="1 6">Membrane</location>
        <topology evidence="1 6">Multi-pass membrane protein</topology>
    </subcellularLocation>
</comment>
<dbReference type="InterPro" id="IPR001727">
    <property type="entry name" value="GDT1-like"/>
</dbReference>
<dbReference type="Pfam" id="PF01169">
    <property type="entry name" value="GDT1"/>
    <property type="match status" value="2"/>
</dbReference>
<evidence type="ECO:0000256" key="4">
    <source>
        <dbReference type="ARBA" id="ARBA00022989"/>
    </source>
</evidence>
<evidence type="ECO:0000256" key="1">
    <source>
        <dbReference type="ARBA" id="ARBA00004141"/>
    </source>
</evidence>
<dbReference type="Proteomes" id="UP001589788">
    <property type="component" value="Unassembled WGS sequence"/>
</dbReference>
<feature type="transmembrane region" description="Helical" evidence="6">
    <location>
        <begin position="71"/>
        <end position="88"/>
    </location>
</feature>
<dbReference type="PANTHER" id="PTHR12608:SF1">
    <property type="entry name" value="TRANSMEMBRANE PROTEIN 165"/>
    <property type="match status" value="1"/>
</dbReference>
<keyword evidence="8" id="KW-1185">Reference proteome</keyword>
<feature type="transmembrane region" description="Helical" evidence="6">
    <location>
        <begin position="144"/>
        <end position="164"/>
    </location>
</feature>
<comment type="caution">
    <text evidence="7">The sequence shown here is derived from an EMBL/GenBank/DDBJ whole genome shotgun (WGS) entry which is preliminary data.</text>
</comment>
<keyword evidence="5 6" id="KW-0472">Membrane</keyword>
<keyword evidence="3 6" id="KW-0812">Transmembrane</keyword>
<feature type="transmembrane region" description="Helical" evidence="6">
    <location>
        <begin position="36"/>
        <end position="59"/>
    </location>
</feature>
<dbReference type="EMBL" id="JBHLYQ010000001">
    <property type="protein sequence ID" value="MFC0080561.1"/>
    <property type="molecule type" value="Genomic_DNA"/>
</dbReference>
<feature type="transmembrane region" description="Helical" evidence="6">
    <location>
        <begin position="176"/>
        <end position="197"/>
    </location>
</feature>
<evidence type="ECO:0000256" key="5">
    <source>
        <dbReference type="ARBA" id="ARBA00023136"/>
    </source>
</evidence>
<accession>A0ABV6C138</accession>
<dbReference type="PANTHER" id="PTHR12608">
    <property type="entry name" value="TRANSMEMBRANE PROTEIN HTP-1 RELATED"/>
    <property type="match status" value="1"/>
</dbReference>
<evidence type="ECO:0000256" key="6">
    <source>
        <dbReference type="RuleBase" id="RU365102"/>
    </source>
</evidence>
<sequence length="198" mass="19740">MNPSAAATAFGLVAVGELPDKTMVATVLLASRGRPLAVWVGAAAAFLTQVALAVTVGATVARPLPAEARDLGTAALFLLGALLVWRGGKEAAETEARGEAKGTEPWSSAARAATAAFGVVFLAEWGDLTQILAVDLAARTGDPLAVGLGAGLALVLVAGLAVLVGSRLVRRVPARLLRTVTALALVALAGVSVAAAFA</sequence>
<reference evidence="7 8" key="1">
    <citation type="submission" date="2024-09" db="EMBL/GenBank/DDBJ databases">
        <authorList>
            <person name="Sun Q."/>
            <person name="Mori K."/>
        </authorList>
    </citation>
    <scope>NUCLEOTIDE SEQUENCE [LARGE SCALE GENOMIC DNA]</scope>
    <source>
        <strain evidence="7 8">JCM 15389</strain>
    </source>
</reference>
<protein>
    <recommendedName>
        <fullName evidence="6">GDT1 family protein</fullName>
    </recommendedName>
</protein>
<organism evidence="7 8">
    <name type="scientific">Aciditerrimonas ferrireducens</name>
    <dbReference type="NCBI Taxonomy" id="667306"/>
    <lineage>
        <taxon>Bacteria</taxon>
        <taxon>Bacillati</taxon>
        <taxon>Actinomycetota</taxon>
        <taxon>Acidimicrobiia</taxon>
        <taxon>Acidimicrobiales</taxon>
        <taxon>Acidimicrobiaceae</taxon>
        <taxon>Aciditerrimonas</taxon>
    </lineage>
</organism>
<evidence type="ECO:0000256" key="3">
    <source>
        <dbReference type="ARBA" id="ARBA00022692"/>
    </source>
</evidence>
<evidence type="ECO:0000256" key="2">
    <source>
        <dbReference type="ARBA" id="ARBA00009190"/>
    </source>
</evidence>
<name>A0ABV6C138_9ACTN</name>
<keyword evidence="4 6" id="KW-1133">Transmembrane helix</keyword>
<comment type="caution">
    <text evidence="6">Lacks conserved residue(s) required for the propagation of feature annotation.</text>
</comment>
<evidence type="ECO:0000313" key="7">
    <source>
        <dbReference type="EMBL" id="MFC0080561.1"/>
    </source>
</evidence>